<comment type="similarity">
    <text evidence="2">Belongs to the DsrE/TusD family.</text>
</comment>
<evidence type="ECO:0000256" key="2">
    <source>
        <dbReference type="ARBA" id="ARBA00007067"/>
    </source>
</evidence>
<comment type="subcellular location">
    <subcellularLocation>
        <location evidence="1">Cytoplasm</location>
    </subcellularLocation>
</comment>
<dbReference type="InterPro" id="IPR027396">
    <property type="entry name" value="DsrEFH-like"/>
</dbReference>
<protein>
    <submittedName>
        <fullName evidence="5">tRNA 2-thiouridine synthesizing protein D</fullName>
    </submittedName>
</protein>
<keyword evidence="6" id="KW-1185">Reference proteome</keyword>
<proteinExistence type="inferred from homology"/>
<dbReference type="PANTHER" id="PTHR34874:SF3">
    <property type="entry name" value="SULFURTRANSFERASE TUSD"/>
    <property type="match status" value="1"/>
</dbReference>
<gene>
    <name evidence="5" type="ORF">SAMN05216361_3636</name>
</gene>
<dbReference type="AlphaFoldDB" id="A0A1M5PWA2"/>
<evidence type="ECO:0000256" key="4">
    <source>
        <dbReference type="ARBA" id="ARBA00022679"/>
    </source>
</evidence>
<evidence type="ECO:0000256" key="1">
    <source>
        <dbReference type="ARBA" id="ARBA00004496"/>
    </source>
</evidence>
<dbReference type="GO" id="GO:0097163">
    <property type="term" value="F:sulfur carrier activity"/>
    <property type="evidence" value="ECO:0007669"/>
    <property type="project" value="TreeGrafter"/>
</dbReference>
<dbReference type="Proteomes" id="UP000184520">
    <property type="component" value="Unassembled WGS sequence"/>
</dbReference>
<dbReference type="RefSeq" id="WP_073324594.1">
    <property type="nucleotide sequence ID" value="NZ_FQWD01000006.1"/>
</dbReference>
<dbReference type="NCBIfam" id="TIGR03012">
    <property type="entry name" value="sulf_tusD_dsrE"/>
    <property type="match status" value="1"/>
</dbReference>
<dbReference type="Gene3D" id="3.40.1260.10">
    <property type="entry name" value="DsrEFH-like"/>
    <property type="match status" value="1"/>
</dbReference>
<reference evidence="6" key="1">
    <citation type="submission" date="2016-11" db="EMBL/GenBank/DDBJ databases">
        <authorList>
            <person name="Varghese N."/>
            <person name="Submissions S."/>
        </authorList>
    </citation>
    <scope>NUCLEOTIDE SEQUENCE [LARGE SCALE GENOMIC DNA]</scope>
    <source>
        <strain evidence="6">CGMCC 1.8995</strain>
    </source>
</reference>
<evidence type="ECO:0000256" key="3">
    <source>
        <dbReference type="ARBA" id="ARBA00022490"/>
    </source>
</evidence>
<accession>A0A1M5PWA2</accession>
<dbReference type="GO" id="GO:0002143">
    <property type="term" value="P:tRNA wobble position uridine thiolation"/>
    <property type="evidence" value="ECO:0007669"/>
    <property type="project" value="TreeGrafter"/>
</dbReference>
<dbReference type="OrthoDB" id="9787483at2"/>
<organism evidence="5 6">
    <name type="scientific">Marisediminitalea aggregata</name>
    <dbReference type="NCBI Taxonomy" id="634436"/>
    <lineage>
        <taxon>Bacteria</taxon>
        <taxon>Pseudomonadati</taxon>
        <taxon>Pseudomonadota</taxon>
        <taxon>Gammaproteobacteria</taxon>
        <taxon>Alteromonadales</taxon>
        <taxon>Alteromonadaceae</taxon>
        <taxon>Marisediminitalea</taxon>
    </lineage>
</organism>
<dbReference type="EMBL" id="FQWD01000006">
    <property type="protein sequence ID" value="SHH06165.1"/>
    <property type="molecule type" value="Genomic_DNA"/>
</dbReference>
<dbReference type="NCBIfam" id="NF001237">
    <property type="entry name" value="PRK00207.1"/>
    <property type="match status" value="1"/>
</dbReference>
<evidence type="ECO:0000313" key="5">
    <source>
        <dbReference type="EMBL" id="SHH06165.1"/>
    </source>
</evidence>
<dbReference type="InterPro" id="IPR003787">
    <property type="entry name" value="Sulphur_relay_DsrE/F-like"/>
</dbReference>
<dbReference type="InterPro" id="IPR017463">
    <property type="entry name" value="Sulphur_relay_TusD/DsrE"/>
</dbReference>
<sequence>MTTTSVLITCSPEALNTSLNALAFCEELAKQSAINHVFFYQQGVLQANGMIAPGTGDIHLPSRWAALAKQYGFPLHVCVGAATKRGIVDETQAEELGLAQSTLHAGFEQVGLGEFFTALHQSDKMVQF</sequence>
<dbReference type="GO" id="GO:1990228">
    <property type="term" value="C:sulfurtransferase complex"/>
    <property type="evidence" value="ECO:0007669"/>
    <property type="project" value="TreeGrafter"/>
</dbReference>
<keyword evidence="3" id="KW-0963">Cytoplasm</keyword>
<dbReference type="STRING" id="634436.SAMN05216361_3636"/>
<dbReference type="GO" id="GO:0016783">
    <property type="term" value="F:sulfurtransferase activity"/>
    <property type="evidence" value="ECO:0007669"/>
    <property type="project" value="InterPro"/>
</dbReference>
<dbReference type="SUPFAM" id="SSF75169">
    <property type="entry name" value="DsrEFH-like"/>
    <property type="match status" value="1"/>
</dbReference>
<name>A0A1M5PWA2_9ALTE</name>
<dbReference type="PANTHER" id="PTHR34874">
    <property type="entry name" value="PROTEIN YCHN"/>
    <property type="match status" value="1"/>
</dbReference>
<evidence type="ECO:0000313" key="6">
    <source>
        <dbReference type="Proteomes" id="UP000184520"/>
    </source>
</evidence>
<keyword evidence="4" id="KW-0808">Transferase</keyword>
<dbReference type="Pfam" id="PF02635">
    <property type="entry name" value="DsrE"/>
    <property type="match status" value="1"/>
</dbReference>